<evidence type="ECO:0000313" key="1">
    <source>
        <dbReference type="EMBL" id="CAH2039770.1"/>
    </source>
</evidence>
<gene>
    <name evidence="1" type="ORF">IPOD504_LOCUS1968</name>
</gene>
<dbReference type="Proteomes" id="UP000837857">
    <property type="component" value="Chromosome 11"/>
</dbReference>
<accession>A0ABN8HT88</accession>
<evidence type="ECO:0000313" key="2">
    <source>
        <dbReference type="Proteomes" id="UP000837857"/>
    </source>
</evidence>
<protein>
    <recommendedName>
        <fullName evidence="3">Secreted protein</fullName>
    </recommendedName>
</protein>
<evidence type="ECO:0008006" key="3">
    <source>
        <dbReference type="Google" id="ProtNLM"/>
    </source>
</evidence>
<proteinExistence type="predicted"/>
<reference evidence="1" key="1">
    <citation type="submission" date="2022-03" db="EMBL/GenBank/DDBJ databases">
        <authorList>
            <person name="Martin H S."/>
        </authorList>
    </citation>
    <scope>NUCLEOTIDE SEQUENCE</scope>
</reference>
<name>A0ABN8HT88_9NEOP</name>
<feature type="non-terminal residue" evidence="1">
    <location>
        <position position="90"/>
    </location>
</feature>
<keyword evidence="2" id="KW-1185">Reference proteome</keyword>
<dbReference type="EMBL" id="OW152823">
    <property type="protein sequence ID" value="CAH2039770.1"/>
    <property type="molecule type" value="Genomic_DNA"/>
</dbReference>
<sequence>MYAPPFPRVASRFLGANYVLAAAMSLSGVRFNSIEIAVATSGLSPWAHERTEGRARRRRSGYCVAAEAEAAAPEHLNRDRLATLAASQIP</sequence>
<organism evidence="1 2">
    <name type="scientific">Iphiclides podalirius</name>
    <name type="common">scarce swallowtail</name>
    <dbReference type="NCBI Taxonomy" id="110791"/>
    <lineage>
        <taxon>Eukaryota</taxon>
        <taxon>Metazoa</taxon>
        <taxon>Ecdysozoa</taxon>
        <taxon>Arthropoda</taxon>
        <taxon>Hexapoda</taxon>
        <taxon>Insecta</taxon>
        <taxon>Pterygota</taxon>
        <taxon>Neoptera</taxon>
        <taxon>Endopterygota</taxon>
        <taxon>Lepidoptera</taxon>
        <taxon>Glossata</taxon>
        <taxon>Ditrysia</taxon>
        <taxon>Papilionoidea</taxon>
        <taxon>Papilionidae</taxon>
        <taxon>Papilioninae</taxon>
        <taxon>Iphiclides</taxon>
    </lineage>
</organism>